<evidence type="ECO:0000256" key="1">
    <source>
        <dbReference type="SAM" id="MobiDB-lite"/>
    </source>
</evidence>
<name>A0A8H4B9H6_MUCCL</name>
<dbReference type="GO" id="GO:0016538">
    <property type="term" value="F:cyclin-dependent protein serine/threonine kinase regulator activity"/>
    <property type="evidence" value="ECO:0007669"/>
    <property type="project" value="TreeGrafter"/>
</dbReference>
<dbReference type="Gene3D" id="1.10.472.10">
    <property type="entry name" value="Cyclin-like"/>
    <property type="match status" value="1"/>
</dbReference>
<feature type="region of interest" description="Disordered" evidence="1">
    <location>
        <begin position="262"/>
        <end position="304"/>
    </location>
</feature>
<comment type="caution">
    <text evidence="2">The sequence shown here is derived from an EMBL/GenBank/DDBJ whole genome shotgun (WGS) entry which is preliminary data.</text>
</comment>
<sequence length="304" mass="34094">MTPHTIVPPAVGIAPQPNDKYSNFAAAAAAAVNPNLISLLMNHAMQTELETKRKQQHFHEQQKSYVSALVDVTVQVIASIWPNSISSPSSGNNKPIADLNTFLHHILKHSRTTHSTLQLAIFYLFRIRSRVQEMRNDDVYVSCGRRMFLAALISAHKYLQDKTYKNSAWSKVSGLNVQEINHAEKVMLQLLDYRLYVKKDTYDQWIMMLQTHLKVNPTTTATAAAAAPTMQATAAANTACNTNTSSAHLSQIQQTRQALLRKAQQSLPSPPLEESYMPGSSSQKRKNSFSLEDQEDERTSKRRC</sequence>
<dbReference type="EMBL" id="JAAECE010000008">
    <property type="protein sequence ID" value="KAF1797901.1"/>
    <property type="molecule type" value="Genomic_DNA"/>
</dbReference>
<dbReference type="GO" id="GO:0000307">
    <property type="term" value="C:cyclin-dependent protein kinase holoenzyme complex"/>
    <property type="evidence" value="ECO:0007669"/>
    <property type="project" value="TreeGrafter"/>
</dbReference>
<dbReference type="PANTHER" id="PTHR15615:SF36">
    <property type="entry name" value="PHO85 CYCLIN-5"/>
    <property type="match status" value="1"/>
</dbReference>
<dbReference type="GO" id="GO:0019901">
    <property type="term" value="F:protein kinase binding"/>
    <property type="evidence" value="ECO:0007669"/>
    <property type="project" value="InterPro"/>
</dbReference>
<dbReference type="SUPFAM" id="SSF47954">
    <property type="entry name" value="Cyclin-like"/>
    <property type="match status" value="1"/>
</dbReference>
<dbReference type="Pfam" id="PF08613">
    <property type="entry name" value="Cyclin"/>
    <property type="match status" value="1"/>
</dbReference>
<proteinExistence type="predicted"/>
<dbReference type="GO" id="GO:0005634">
    <property type="term" value="C:nucleus"/>
    <property type="evidence" value="ECO:0007669"/>
    <property type="project" value="TreeGrafter"/>
</dbReference>
<organism evidence="2 3">
    <name type="scientific">Mucor circinelloides f. lusitanicus</name>
    <name type="common">Mucor racemosus var. lusitanicus</name>
    <dbReference type="NCBI Taxonomy" id="29924"/>
    <lineage>
        <taxon>Eukaryota</taxon>
        <taxon>Fungi</taxon>
        <taxon>Fungi incertae sedis</taxon>
        <taxon>Mucoromycota</taxon>
        <taxon>Mucoromycotina</taxon>
        <taxon>Mucoromycetes</taxon>
        <taxon>Mucorales</taxon>
        <taxon>Mucorineae</taxon>
        <taxon>Mucoraceae</taxon>
        <taxon>Mucor</taxon>
    </lineage>
</organism>
<dbReference type="CDD" id="cd20557">
    <property type="entry name" value="CYCLIN_ScPCL1-like"/>
    <property type="match status" value="1"/>
</dbReference>
<evidence type="ECO:0000313" key="3">
    <source>
        <dbReference type="Proteomes" id="UP000469890"/>
    </source>
</evidence>
<dbReference type="InterPro" id="IPR013922">
    <property type="entry name" value="Cyclin_PHO80-like"/>
</dbReference>
<evidence type="ECO:0000313" key="2">
    <source>
        <dbReference type="EMBL" id="KAF1797901.1"/>
    </source>
</evidence>
<dbReference type="AlphaFoldDB" id="A0A8H4B9H6"/>
<dbReference type="Proteomes" id="UP000469890">
    <property type="component" value="Unassembled WGS sequence"/>
</dbReference>
<dbReference type="PANTHER" id="PTHR15615">
    <property type="match status" value="1"/>
</dbReference>
<gene>
    <name evidence="2" type="ORF">FB192DRAFT_1396787</name>
</gene>
<reference evidence="2 3" key="1">
    <citation type="submission" date="2019-09" db="EMBL/GenBank/DDBJ databases">
        <authorList>
            <consortium name="DOE Joint Genome Institute"/>
            <person name="Mondo S.J."/>
            <person name="Navarro-Mendoza M.I."/>
            <person name="Perez-Arques C."/>
            <person name="Panchal S."/>
            <person name="Nicolas F.E."/>
            <person name="Ganguly P."/>
            <person name="Pangilinan J."/>
            <person name="Grigoriev I."/>
            <person name="Heitman J."/>
            <person name="Sanya K."/>
            <person name="Garre V."/>
        </authorList>
    </citation>
    <scope>NUCLEOTIDE SEQUENCE [LARGE SCALE GENOMIC DNA]</scope>
    <source>
        <strain evidence="2 3">MU402</strain>
    </source>
</reference>
<accession>A0A8H4B9H6</accession>
<protein>
    <submittedName>
        <fullName evidence="2">Cyclin-domain-containing protein</fullName>
    </submittedName>
</protein>
<dbReference type="InterPro" id="IPR036915">
    <property type="entry name" value="Cyclin-like_sf"/>
</dbReference>